<dbReference type="EMBL" id="LKET01000051">
    <property type="protein sequence ID" value="KPU42902.1"/>
    <property type="molecule type" value="Genomic_DNA"/>
</dbReference>
<evidence type="ECO:0000313" key="1">
    <source>
        <dbReference type="EMBL" id="KPU42902.1"/>
    </source>
</evidence>
<name>A0A0P8WX57_9CLOT</name>
<comment type="caution">
    <text evidence="1">The sequence shown here is derived from an EMBL/GenBank/DDBJ whole genome shotgun (WGS) entry which is preliminary data.</text>
</comment>
<dbReference type="RefSeq" id="WP_054876635.1">
    <property type="nucleotide sequence ID" value="NZ_LKET01000051.1"/>
</dbReference>
<dbReference type="InterPro" id="IPR025984">
    <property type="entry name" value="DCTPP"/>
</dbReference>
<dbReference type="AlphaFoldDB" id="A0A0P8WX57"/>
<accession>A0A0P8WX57</accession>
<dbReference type="GO" id="GO:0009143">
    <property type="term" value="P:nucleoside triphosphate catabolic process"/>
    <property type="evidence" value="ECO:0007669"/>
    <property type="project" value="InterPro"/>
</dbReference>
<reference evidence="1 2" key="1">
    <citation type="submission" date="2015-09" db="EMBL/GenBank/DDBJ databases">
        <title>Genome sequence of Oxobacter pfennigii DSM 3222.</title>
        <authorList>
            <person name="Poehlein A."/>
            <person name="Bengelsdorf F.R."/>
            <person name="Schiel-Bengelsdorf B."/>
            <person name="Duerre P."/>
            <person name="Daniel R."/>
        </authorList>
    </citation>
    <scope>NUCLEOTIDE SEQUENCE [LARGE SCALE GENOMIC DNA]</scope>
    <source>
        <strain evidence="1 2">DSM 3222</strain>
    </source>
</reference>
<proteinExistence type="predicted"/>
<evidence type="ECO:0000313" key="2">
    <source>
        <dbReference type="Proteomes" id="UP000050326"/>
    </source>
</evidence>
<dbReference type="Pfam" id="PF12643">
    <property type="entry name" value="MazG-like"/>
    <property type="match status" value="1"/>
</dbReference>
<protein>
    <submittedName>
        <fullName evidence="1">MazG-like family protein</fullName>
    </submittedName>
</protein>
<dbReference type="Proteomes" id="UP000050326">
    <property type="component" value="Unassembled WGS sequence"/>
</dbReference>
<sequence length="106" mass="11962">MNDEFDVTGNIKIIEFLKTELIGSVAALYRVLNKGSKITQDALSECLAGIIIIAYILAKRLGIEFSAIDLKVQNQLKIGILEEDEIEKNYNDLSRLLGHLRDRKKD</sequence>
<dbReference type="STRING" id="36849.OXPF_36710"/>
<gene>
    <name evidence="1" type="ORF">OXPF_36710</name>
</gene>
<dbReference type="GO" id="GO:0047429">
    <property type="term" value="F:nucleoside triphosphate diphosphatase activity"/>
    <property type="evidence" value="ECO:0007669"/>
    <property type="project" value="InterPro"/>
</dbReference>
<dbReference type="OrthoDB" id="2381770at2"/>
<organism evidence="1 2">
    <name type="scientific">Oxobacter pfennigii</name>
    <dbReference type="NCBI Taxonomy" id="36849"/>
    <lineage>
        <taxon>Bacteria</taxon>
        <taxon>Bacillati</taxon>
        <taxon>Bacillota</taxon>
        <taxon>Clostridia</taxon>
        <taxon>Eubacteriales</taxon>
        <taxon>Clostridiaceae</taxon>
        <taxon>Oxobacter</taxon>
    </lineage>
</organism>
<keyword evidence="2" id="KW-1185">Reference proteome</keyword>